<dbReference type="Proteomes" id="UP000595437">
    <property type="component" value="Chromosome 1"/>
</dbReference>
<name>A0A7T8KI42_CALRO</name>
<evidence type="ECO:0000313" key="2">
    <source>
        <dbReference type="Proteomes" id="UP000595437"/>
    </source>
</evidence>
<gene>
    <name evidence="1" type="ORF">FKW44_000824</name>
</gene>
<keyword evidence="2" id="KW-1185">Reference proteome</keyword>
<protein>
    <submittedName>
        <fullName evidence="1">Uncharacterized protein</fullName>
    </submittedName>
</protein>
<accession>A0A7T8KI42</accession>
<organism evidence="1 2">
    <name type="scientific">Caligus rogercresseyi</name>
    <name type="common">Sea louse</name>
    <dbReference type="NCBI Taxonomy" id="217165"/>
    <lineage>
        <taxon>Eukaryota</taxon>
        <taxon>Metazoa</taxon>
        <taxon>Ecdysozoa</taxon>
        <taxon>Arthropoda</taxon>
        <taxon>Crustacea</taxon>
        <taxon>Multicrustacea</taxon>
        <taxon>Hexanauplia</taxon>
        <taxon>Copepoda</taxon>
        <taxon>Siphonostomatoida</taxon>
        <taxon>Caligidae</taxon>
        <taxon>Caligus</taxon>
    </lineage>
</organism>
<dbReference type="EMBL" id="CP045890">
    <property type="protein sequence ID" value="QQP56231.1"/>
    <property type="molecule type" value="Genomic_DNA"/>
</dbReference>
<reference evidence="2" key="1">
    <citation type="submission" date="2021-01" db="EMBL/GenBank/DDBJ databases">
        <title>Caligus Genome Assembly.</title>
        <authorList>
            <person name="Gallardo-Escarate C."/>
        </authorList>
    </citation>
    <scope>NUCLEOTIDE SEQUENCE [LARGE SCALE GENOMIC DNA]</scope>
</reference>
<proteinExistence type="predicted"/>
<dbReference type="AlphaFoldDB" id="A0A7T8KI42"/>
<feature type="non-terminal residue" evidence="1">
    <location>
        <position position="73"/>
    </location>
</feature>
<sequence length="73" mass="8070">FYMKRQNTTFLRVDIHVNYQTMSCSEGYNPGLSLGLLIQTCIPRAISGPSCTVFFQNMHPSMETGPLGSLGDP</sequence>
<feature type="non-terminal residue" evidence="1">
    <location>
        <position position="1"/>
    </location>
</feature>
<evidence type="ECO:0000313" key="1">
    <source>
        <dbReference type="EMBL" id="QQP56231.1"/>
    </source>
</evidence>